<dbReference type="Proteomes" id="UP001060215">
    <property type="component" value="Chromosome 4"/>
</dbReference>
<evidence type="ECO:0000313" key="2">
    <source>
        <dbReference type="Proteomes" id="UP001060215"/>
    </source>
</evidence>
<protein>
    <submittedName>
        <fullName evidence="1">Uncharacterized protein</fullName>
    </submittedName>
</protein>
<evidence type="ECO:0000313" key="1">
    <source>
        <dbReference type="EMBL" id="KAI8012852.1"/>
    </source>
</evidence>
<dbReference type="EMBL" id="CM045761">
    <property type="protein sequence ID" value="KAI8012852.1"/>
    <property type="molecule type" value="Genomic_DNA"/>
</dbReference>
<organism evidence="1 2">
    <name type="scientific">Camellia lanceoleosa</name>
    <dbReference type="NCBI Taxonomy" id="1840588"/>
    <lineage>
        <taxon>Eukaryota</taxon>
        <taxon>Viridiplantae</taxon>
        <taxon>Streptophyta</taxon>
        <taxon>Embryophyta</taxon>
        <taxon>Tracheophyta</taxon>
        <taxon>Spermatophyta</taxon>
        <taxon>Magnoliopsida</taxon>
        <taxon>eudicotyledons</taxon>
        <taxon>Gunneridae</taxon>
        <taxon>Pentapetalae</taxon>
        <taxon>asterids</taxon>
        <taxon>Ericales</taxon>
        <taxon>Theaceae</taxon>
        <taxon>Camellia</taxon>
    </lineage>
</organism>
<name>A0ACC0HJZ6_9ERIC</name>
<reference evidence="1 2" key="1">
    <citation type="journal article" date="2022" name="Plant J.">
        <title>Chromosome-level genome of Camellia lanceoleosa provides a valuable resource for understanding genome evolution and self-incompatibility.</title>
        <authorList>
            <person name="Gong W."/>
            <person name="Xiao S."/>
            <person name="Wang L."/>
            <person name="Liao Z."/>
            <person name="Chang Y."/>
            <person name="Mo W."/>
            <person name="Hu G."/>
            <person name="Li W."/>
            <person name="Zhao G."/>
            <person name="Zhu H."/>
            <person name="Hu X."/>
            <person name="Ji K."/>
            <person name="Xiang X."/>
            <person name="Song Q."/>
            <person name="Yuan D."/>
            <person name="Jin S."/>
            <person name="Zhang L."/>
        </authorList>
    </citation>
    <scope>NUCLEOTIDE SEQUENCE [LARGE SCALE GENOMIC DNA]</scope>
    <source>
        <strain evidence="1">SQ_2022a</strain>
    </source>
</reference>
<proteinExistence type="predicted"/>
<sequence length="109" mass="12197">MIWCIIYNKLEGACLRSFCSRLPYCVETPKASGSGVLFWCFLSCISGGCGGDDLQWQGVRELQQWQWVRVPSGGGCEGEDMQWVFRLWLGSGVAAVAVGLGACRWWLRR</sequence>
<accession>A0ACC0HJZ6</accession>
<keyword evidence="2" id="KW-1185">Reference proteome</keyword>
<comment type="caution">
    <text evidence="1">The sequence shown here is derived from an EMBL/GenBank/DDBJ whole genome shotgun (WGS) entry which is preliminary data.</text>
</comment>
<gene>
    <name evidence="1" type="ORF">LOK49_LG05G01415</name>
</gene>